<reference evidence="2 3" key="1">
    <citation type="journal article" date="2010" name="Int. J. Syst. Evol. Microbiol.">
        <title>Bacillus horneckiae sp. nov., isolated from a spacecraft-assembly clean room.</title>
        <authorList>
            <person name="Vaishampayan P."/>
            <person name="Probst A."/>
            <person name="Krishnamurthi S."/>
            <person name="Ghosh S."/>
            <person name="Osman S."/>
            <person name="McDowall A."/>
            <person name="Ruckmani A."/>
            <person name="Mayilraj S."/>
            <person name="Venkateswaran K."/>
        </authorList>
    </citation>
    <scope>NUCLEOTIDE SEQUENCE [LARGE SCALE GENOMIC DNA]</scope>
    <source>
        <strain evidence="3">1PO1SC</strain>
    </source>
</reference>
<dbReference type="EMBL" id="PISD01000008">
    <property type="protein sequence ID" value="PKG30119.1"/>
    <property type="molecule type" value="Genomic_DNA"/>
</dbReference>
<keyword evidence="1" id="KW-1133">Transmembrane helix</keyword>
<evidence type="ECO:0000313" key="2">
    <source>
        <dbReference type="EMBL" id="PKG30119.1"/>
    </source>
</evidence>
<sequence>MIIGILLWLSFAFSIIFFISGIINRSWKQELLSAVLFLPLSYYLFSIDNLFKYLWILPIFPLWASFYFRLYKKALS</sequence>
<accession>A0A2N0ZKT2</accession>
<keyword evidence="1" id="KW-0472">Membrane</keyword>
<comment type="caution">
    <text evidence="2">The sequence shown here is derived from an EMBL/GenBank/DDBJ whole genome shotgun (WGS) entry which is preliminary data.</text>
</comment>
<keyword evidence="1" id="KW-0812">Transmembrane</keyword>
<dbReference type="AlphaFoldDB" id="A0A2N0ZKT2"/>
<proteinExistence type="predicted"/>
<protein>
    <submittedName>
        <fullName evidence="2">Uncharacterized protein</fullName>
    </submittedName>
</protein>
<feature type="transmembrane region" description="Helical" evidence="1">
    <location>
        <begin position="6"/>
        <end position="24"/>
    </location>
</feature>
<evidence type="ECO:0000313" key="3">
    <source>
        <dbReference type="Proteomes" id="UP000233343"/>
    </source>
</evidence>
<evidence type="ECO:0000256" key="1">
    <source>
        <dbReference type="SAM" id="Phobius"/>
    </source>
</evidence>
<gene>
    <name evidence="2" type="ORF">CWS20_03760</name>
</gene>
<organism evidence="2 3">
    <name type="scientific">Cytobacillus horneckiae</name>
    <dbReference type="NCBI Taxonomy" id="549687"/>
    <lineage>
        <taxon>Bacteria</taxon>
        <taxon>Bacillati</taxon>
        <taxon>Bacillota</taxon>
        <taxon>Bacilli</taxon>
        <taxon>Bacillales</taxon>
        <taxon>Bacillaceae</taxon>
        <taxon>Cytobacillus</taxon>
    </lineage>
</organism>
<feature type="transmembrane region" description="Helical" evidence="1">
    <location>
        <begin position="53"/>
        <end position="71"/>
    </location>
</feature>
<keyword evidence="3" id="KW-1185">Reference proteome</keyword>
<name>A0A2N0ZKT2_9BACI</name>
<dbReference type="RefSeq" id="WP_066200115.1">
    <property type="nucleotide sequence ID" value="NZ_JAFDQP010000002.1"/>
</dbReference>
<dbReference type="Proteomes" id="UP000233343">
    <property type="component" value="Unassembled WGS sequence"/>
</dbReference>